<reference evidence="2 3" key="1">
    <citation type="submission" date="2024-01" db="EMBL/GenBank/DDBJ databases">
        <title>A telomere-to-telomere, gap-free genome of sweet tea (Lithocarpus litseifolius).</title>
        <authorList>
            <person name="Zhou J."/>
        </authorList>
    </citation>
    <scope>NUCLEOTIDE SEQUENCE [LARGE SCALE GENOMIC DNA]</scope>
    <source>
        <strain evidence="2">Zhou-2022a</strain>
        <tissue evidence="2">Leaf</tissue>
    </source>
</reference>
<gene>
    <name evidence="2" type="ORF">SO802_023110</name>
</gene>
<protein>
    <submittedName>
        <fullName evidence="2">Uncharacterized protein</fullName>
    </submittedName>
</protein>
<evidence type="ECO:0000313" key="2">
    <source>
        <dbReference type="EMBL" id="KAK9993407.1"/>
    </source>
</evidence>
<keyword evidence="3" id="KW-1185">Reference proteome</keyword>
<sequence>MLNLRTGSRGFSSGSGFGFGFRGRRARNSDTLDVEVNELEDLHRRSHEAEASGNQKPLGFVKLTGAAAEAGIFFQNNYKNPTIYSQTSQFNNEEPGRTRQYEQRKRHRFQTQAAKALGADSHQTQASDVVSRRRSSGRKKQQTQQPIRTKPRRRKFRRWRSDRTFRRWRSDRFLSMEIEPILLAYDDSHEIRQMFVPPNPHLCDRFSNRILELVSRLGEDYEDKDYHEYLRAHYCGLNKAIDENMQTKQQDLARNSKHGLSDMHDLMFAII</sequence>
<accession>A0AAW2C7U4</accession>
<dbReference type="EMBL" id="JAZDWU010000008">
    <property type="protein sequence ID" value="KAK9993407.1"/>
    <property type="molecule type" value="Genomic_DNA"/>
</dbReference>
<feature type="region of interest" description="Disordered" evidence="1">
    <location>
        <begin position="86"/>
        <end position="156"/>
    </location>
</feature>
<feature type="compositionally biased region" description="Basic residues" evidence="1">
    <location>
        <begin position="132"/>
        <end position="141"/>
    </location>
</feature>
<dbReference type="AlphaFoldDB" id="A0AAW2C7U4"/>
<name>A0AAW2C7U4_9ROSI</name>
<evidence type="ECO:0000313" key="3">
    <source>
        <dbReference type="Proteomes" id="UP001459277"/>
    </source>
</evidence>
<organism evidence="2 3">
    <name type="scientific">Lithocarpus litseifolius</name>
    <dbReference type="NCBI Taxonomy" id="425828"/>
    <lineage>
        <taxon>Eukaryota</taxon>
        <taxon>Viridiplantae</taxon>
        <taxon>Streptophyta</taxon>
        <taxon>Embryophyta</taxon>
        <taxon>Tracheophyta</taxon>
        <taxon>Spermatophyta</taxon>
        <taxon>Magnoliopsida</taxon>
        <taxon>eudicotyledons</taxon>
        <taxon>Gunneridae</taxon>
        <taxon>Pentapetalae</taxon>
        <taxon>rosids</taxon>
        <taxon>fabids</taxon>
        <taxon>Fagales</taxon>
        <taxon>Fagaceae</taxon>
        <taxon>Lithocarpus</taxon>
    </lineage>
</organism>
<proteinExistence type="predicted"/>
<evidence type="ECO:0000256" key="1">
    <source>
        <dbReference type="SAM" id="MobiDB-lite"/>
    </source>
</evidence>
<feature type="compositionally biased region" description="Basic and acidic residues" evidence="1">
    <location>
        <begin position="94"/>
        <end position="103"/>
    </location>
</feature>
<comment type="caution">
    <text evidence="2">The sequence shown here is derived from an EMBL/GenBank/DDBJ whole genome shotgun (WGS) entry which is preliminary data.</text>
</comment>
<dbReference type="Proteomes" id="UP001459277">
    <property type="component" value="Unassembled WGS sequence"/>
</dbReference>